<accession>A0A0D3JAH5</accession>
<dbReference type="Proteomes" id="UP000013827">
    <property type="component" value="Unassembled WGS sequence"/>
</dbReference>
<feature type="region of interest" description="Disordered" evidence="1">
    <location>
        <begin position="30"/>
        <end position="92"/>
    </location>
</feature>
<reference evidence="3" key="1">
    <citation type="journal article" date="2013" name="Nature">
        <title>Pan genome of the phytoplankton Emiliania underpins its global distribution.</title>
        <authorList>
            <person name="Read B.A."/>
            <person name="Kegel J."/>
            <person name="Klute M.J."/>
            <person name="Kuo A."/>
            <person name="Lefebvre S.C."/>
            <person name="Maumus F."/>
            <person name="Mayer C."/>
            <person name="Miller J."/>
            <person name="Monier A."/>
            <person name="Salamov A."/>
            <person name="Young J."/>
            <person name="Aguilar M."/>
            <person name="Claverie J.M."/>
            <person name="Frickenhaus S."/>
            <person name="Gonzalez K."/>
            <person name="Herman E.K."/>
            <person name="Lin Y.C."/>
            <person name="Napier J."/>
            <person name="Ogata H."/>
            <person name="Sarno A.F."/>
            <person name="Shmutz J."/>
            <person name="Schroeder D."/>
            <person name="de Vargas C."/>
            <person name="Verret F."/>
            <person name="von Dassow P."/>
            <person name="Valentin K."/>
            <person name="Van de Peer Y."/>
            <person name="Wheeler G."/>
            <person name="Dacks J.B."/>
            <person name="Delwiche C.F."/>
            <person name="Dyhrman S.T."/>
            <person name="Glockner G."/>
            <person name="John U."/>
            <person name="Richards T."/>
            <person name="Worden A.Z."/>
            <person name="Zhang X."/>
            <person name="Grigoriev I.V."/>
            <person name="Allen A.E."/>
            <person name="Bidle K."/>
            <person name="Borodovsky M."/>
            <person name="Bowler C."/>
            <person name="Brownlee C."/>
            <person name="Cock J.M."/>
            <person name="Elias M."/>
            <person name="Gladyshev V.N."/>
            <person name="Groth M."/>
            <person name="Guda C."/>
            <person name="Hadaegh A."/>
            <person name="Iglesias-Rodriguez M.D."/>
            <person name="Jenkins J."/>
            <person name="Jones B.M."/>
            <person name="Lawson T."/>
            <person name="Leese F."/>
            <person name="Lindquist E."/>
            <person name="Lobanov A."/>
            <person name="Lomsadze A."/>
            <person name="Malik S.B."/>
            <person name="Marsh M.E."/>
            <person name="Mackinder L."/>
            <person name="Mock T."/>
            <person name="Mueller-Roeber B."/>
            <person name="Pagarete A."/>
            <person name="Parker M."/>
            <person name="Probert I."/>
            <person name="Quesneville H."/>
            <person name="Raines C."/>
            <person name="Rensing S.A."/>
            <person name="Riano-Pachon D.M."/>
            <person name="Richier S."/>
            <person name="Rokitta S."/>
            <person name="Shiraiwa Y."/>
            <person name="Soanes D.M."/>
            <person name="van der Giezen M."/>
            <person name="Wahlund T.M."/>
            <person name="Williams B."/>
            <person name="Wilson W."/>
            <person name="Wolfe G."/>
            <person name="Wurch L.L."/>
        </authorList>
    </citation>
    <scope>NUCLEOTIDE SEQUENCE</scope>
</reference>
<proteinExistence type="predicted"/>
<keyword evidence="3" id="KW-1185">Reference proteome</keyword>
<dbReference type="HOGENOM" id="CLU_1535329_0_0_1"/>
<evidence type="ECO:0000313" key="2">
    <source>
        <dbReference type="EnsemblProtists" id="EOD20510"/>
    </source>
</evidence>
<dbReference type="EnsemblProtists" id="EOD20510">
    <property type="protein sequence ID" value="EOD20510"/>
    <property type="gene ID" value="EMIHUDRAFT_208398"/>
</dbReference>
<sequence>MCARENIDELMKKKFGWLRAFRKSEKLLKAQEKESKKADKEAKSAGPKKNAKEDHESVVHGWKLKLKKRTSKEGKADTFDMQAPGTARPVDVEREPAEVLVLDVEGALQHGVVSDEPAVLEVDAELGRLPAAHGCPNRHADDNCHLDRLAREGRRVVAAQHGAQEPLLGRLDGGA</sequence>
<evidence type="ECO:0000313" key="3">
    <source>
        <dbReference type="Proteomes" id="UP000013827"/>
    </source>
</evidence>
<organism evidence="2 3">
    <name type="scientific">Emiliania huxleyi (strain CCMP1516)</name>
    <dbReference type="NCBI Taxonomy" id="280463"/>
    <lineage>
        <taxon>Eukaryota</taxon>
        <taxon>Haptista</taxon>
        <taxon>Haptophyta</taxon>
        <taxon>Prymnesiophyceae</taxon>
        <taxon>Isochrysidales</taxon>
        <taxon>Noelaerhabdaceae</taxon>
        <taxon>Emiliania</taxon>
    </lineage>
</organism>
<reference evidence="2" key="2">
    <citation type="submission" date="2024-10" db="UniProtKB">
        <authorList>
            <consortium name="EnsemblProtists"/>
        </authorList>
    </citation>
    <scope>IDENTIFICATION</scope>
</reference>
<dbReference type="KEGG" id="ehx:EMIHUDRAFT_208398"/>
<dbReference type="GeneID" id="17266057"/>
<name>A0A0D3JAH5_EMIH1</name>
<evidence type="ECO:0000256" key="1">
    <source>
        <dbReference type="SAM" id="MobiDB-lite"/>
    </source>
</evidence>
<dbReference type="AlphaFoldDB" id="A0A0D3JAH5"/>
<dbReference type="RefSeq" id="XP_005772939.1">
    <property type="nucleotide sequence ID" value="XM_005772882.1"/>
</dbReference>
<protein>
    <submittedName>
        <fullName evidence="2">Uncharacterized protein</fullName>
    </submittedName>
</protein>
<dbReference type="PaxDb" id="2903-EOD20510"/>
<feature type="compositionally biased region" description="Basic and acidic residues" evidence="1">
    <location>
        <begin position="30"/>
        <end position="43"/>
    </location>
</feature>